<keyword evidence="3" id="KW-1185">Reference proteome</keyword>
<name>A0A5M9K356_MONFR</name>
<reference evidence="2 3" key="1">
    <citation type="submission" date="2019-06" db="EMBL/GenBank/DDBJ databases">
        <title>Genome Sequence of the Brown Rot Fungal Pathogen Monilinia fructicola.</title>
        <authorList>
            <person name="De Miccolis Angelini R.M."/>
            <person name="Landi L."/>
            <person name="Abate D."/>
            <person name="Pollastro S."/>
            <person name="Romanazzi G."/>
            <person name="Faretra F."/>
        </authorList>
    </citation>
    <scope>NUCLEOTIDE SEQUENCE [LARGE SCALE GENOMIC DNA]</scope>
    <source>
        <strain evidence="2 3">Mfrc123</strain>
    </source>
</reference>
<dbReference type="Proteomes" id="UP000322873">
    <property type="component" value="Unassembled WGS sequence"/>
</dbReference>
<feature type="region of interest" description="Disordered" evidence="1">
    <location>
        <begin position="48"/>
        <end position="70"/>
    </location>
</feature>
<evidence type="ECO:0000313" key="3">
    <source>
        <dbReference type="Proteomes" id="UP000322873"/>
    </source>
</evidence>
<evidence type="ECO:0000256" key="1">
    <source>
        <dbReference type="SAM" id="MobiDB-lite"/>
    </source>
</evidence>
<organism evidence="2 3">
    <name type="scientific">Monilinia fructicola</name>
    <name type="common">Brown rot fungus</name>
    <name type="synonym">Ciboria fructicola</name>
    <dbReference type="NCBI Taxonomy" id="38448"/>
    <lineage>
        <taxon>Eukaryota</taxon>
        <taxon>Fungi</taxon>
        <taxon>Dikarya</taxon>
        <taxon>Ascomycota</taxon>
        <taxon>Pezizomycotina</taxon>
        <taxon>Leotiomycetes</taxon>
        <taxon>Helotiales</taxon>
        <taxon>Sclerotiniaceae</taxon>
        <taxon>Monilinia</taxon>
    </lineage>
</organism>
<evidence type="ECO:0000313" key="2">
    <source>
        <dbReference type="EMBL" id="KAA8574576.1"/>
    </source>
</evidence>
<sequence>MMNRQSLSQYLLFNIMRFSQVEKCTKSILTSVGVQNSFYITLLGGSDWGKRDESGGSEMKNRDDRLGVMR</sequence>
<comment type="caution">
    <text evidence="2">The sequence shown here is derived from an EMBL/GenBank/DDBJ whole genome shotgun (WGS) entry which is preliminary data.</text>
</comment>
<dbReference type="EMBL" id="VICG01000003">
    <property type="protein sequence ID" value="KAA8574576.1"/>
    <property type="molecule type" value="Genomic_DNA"/>
</dbReference>
<proteinExistence type="predicted"/>
<protein>
    <submittedName>
        <fullName evidence="2">Uncharacterized protein</fullName>
    </submittedName>
</protein>
<dbReference type="AlphaFoldDB" id="A0A5M9K356"/>
<gene>
    <name evidence="2" type="ORF">EYC84_006023</name>
</gene>
<accession>A0A5M9K356</accession>